<dbReference type="EC" id="2.7.7.48" evidence="1"/>
<evidence type="ECO:0000256" key="2">
    <source>
        <dbReference type="ARBA" id="ARBA00022484"/>
    </source>
</evidence>
<feature type="binding site" evidence="9">
    <location>
        <position position="435"/>
    </location>
    <ligand>
        <name>Mg(2+)</name>
        <dbReference type="ChEBI" id="CHEBI:18420"/>
        <label>2</label>
    </ligand>
</feature>
<keyword evidence="9" id="KW-0460">Magnesium</keyword>
<keyword evidence="2 11" id="KW-0696">RNA-directed RNA polymerase</keyword>
<dbReference type="GO" id="GO:0046872">
    <property type="term" value="F:metal ion binding"/>
    <property type="evidence" value="ECO:0007669"/>
    <property type="project" value="UniProtKB-KW"/>
</dbReference>
<evidence type="ECO:0000256" key="1">
    <source>
        <dbReference type="ARBA" id="ARBA00012494"/>
    </source>
</evidence>
<dbReference type="Pfam" id="PF03431">
    <property type="entry name" value="RNA_replicase_B"/>
    <property type="match status" value="1"/>
</dbReference>
<dbReference type="InterPro" id="IPR005093">
    <property type="entry name" value="RNArep_beta"/>
</dbReference>
<evidence type="ECO:0000256" key="9">
    <source>
        <dbReference type="PIRSR" id="PIRSR605093-1"/>
    </source>
</evidence>
<dbReference type="InterPro" id="IPR043502">
    <property type="entry name" value="DNA/RNA_pol_sf"/>
</dbReference>
<keyword evidence="3" id="KW-0808">Transferase</keyword>
<evidence type="ECO:0000256" key="8">
    <source>
        <dbReference type="ARBA" id="ARBA00048744"/>
    </source>
</evidence>
<feature type="binding site" evidence="9">
    <location>
        <position position="350"/>
    </location>
    <ligand>
        <name>Mg(2+)</name>
        <dbReference type="ChEBI" id="CHEBI:18420"/>
        <label>2</label>
    </ligand>
</feature>
<keyword evidence="4" id="KW-0548">Nucleotidyltransferase</keyword>
<sequence length="638" mass="73189">MVKHKSLDELELIAALLHDAHKRYGDVFNTRSLRNTLNVCIRRYRSEGLSFLTKTLPRLDKHLQQVLAGSCKLNPTSIGFTTIRGTELPRFLGELFSLIFHTDGSVLPNPDANCVRVIRDILGAFYKLKLPYNDVQEQKIIDDFCKAEDDLSNDSTRLAEMRQVYYDYYKNHRLVRMREQNFCVLPRSPEQQMMPIIRGARAALQKLFMHFDPTNITPSHGPGVVSTKERLSRKFLWTNVSSRITDMYPFDAYFCASNGHVCDTFDKFKLIKQEDLPAKVLLVPKDSRGPRLISCEPVDFQWIQQGLSRAIVRLVESHYTTKYNVNFTDQGPNQRGALLGSSTGRYATLDLKEASDRVNLELVRLLFPESILGYLEACRSTSTTLPNGRILKLQKYAPMGSALCFPVLALTIWSILTAAAPDAYTRERILVYGDDVIVPTAFAESAMTVLEFFGLQINRNKSCSKGSFRESCGMDAFQGTCVTPVRLRTVWDESPRPDVYSSYIAYANAYWDRRYYTAYEYIVTRLKAIYGPIPDESMNLSCPSLRVEPAEHGKFKSRYNKHLHKMQYYVRDVSSPTVHQVIDGWSMLLRYFTEVNKPSIDNSVRSSDTVSLRLCEDSVFSVSRYTERRTSMLVRRWR</sequence>
<evidence type="ECO:0000256" key="4">
    <source>
        <dbReference type="ARBA" id="ARBA00022695"/>
    </source>
</evidence>
<dbReference type="InterPro" id="IPR007096">
    <property type="entry name" value="RNA-dir_Rpol_cat_phage"/>
</dbReference>
<reference evidence="11" key="1">
    <citation type="submission" date="2019-05" db="EMBL/GenBank/DDBJ databases">
        <title>Metatranscriptomic reconstruction reveals RNA viruses with the potential to shape carbon cycling in soil.</title>
        <authorList>
            <person name="Starr E.P."/>
            <person name="Nuccio E."/>
            <person name="Pett-Ridge J."/>
            <person name="Banfield J.F."/>
            <person name="Firestone M.K."/>
        </authorList>
    </citation>
    <scope>NUCLEOTIDE SEQUENCE</scope>
    <source>
        <strain evidence="11">H1_Bulk_Litter_5_scaffold_883</strain>
    </source>
</reference>
<dbReference type="PROSITE" id="PS50522">
    <property type="entry name" value="RDRP_PHAGE"/>
    <property type="match status" value="1"/>
</dbReference>
<evidence type="ECO:0000256" key="7">
    <source>
        <dbReference type="ARBA" id="ARBA00030248"/>
    </source>
</evidence>
<evidence type="ECO:0000256" key="6">
    <source>
        <dbReference type="ARBA" id="ARBA00022953"/>
    </source>
</evidence>
<keyword evidence="6" id="KW-0693">Viral RNA replication</keyword>
<name>A0A514DC17_9VIRU</name>
<protein>
    <recommendedName>
        <fullName evidence="1">RNA-directed RNA polymerase</fullName>
        <ecNumber evidence="1">2.7.7.48</ecNumber>
    </recommendedName>
    <alternativeName>
        <fullName evidence="7">RNA replicase beta chain</fullName>
    </alternativeName>
</protein>
<accession>A0A514DC17</accession>
<feature type="binding site" evidence="9">
    <location>
        <position position="434"/>
    </location>
    <ligand>
        <name>Mg(2+)</name>
        <dbReference type="ChEBI" id="CHEBI:18420"/>
        <label>2</label>
    </ligand>
</feature>
<proteinExistence type="predicted"/>
<keyword evidence="9" id="KW-0479">Metal-binding</keyword>
<dbReference type="GO" id="GO:0003968">
    <property type="term" value="F:RNA-directed RNA polymerase activity"/>
    <property type="evidence" value="ECO:0007669"/>
    <property type="project" value="UniProtKB-KW"/>
</dbReference>
<comment type="cofactor">
    <cofactor evidence="9">
        <name>Mg(2+)</name>
        <dbReference type="ChEBI" id="CHEBI:18420"/>
    </cofactor>
    <text evidence="9">Binds 2 Mg(2+) per subunit.</text>
</comment>
<gene>
    <name evidence="11" type="ORF">H1BulkLitter5883_000003</name>
</gene>
<dbReference type="EMBL" id="MN036037">
    <property type="protein sequence ID" value="QDH91145.1"/>
    <property type="molecule type" value="Genomic_RNA"/>
</dbReference>
<evidence type="ECO:0000256" key="3">
    <source>
        <dbReference type="ARBA" id="ARBA00022679"/>
    </source>
</evidence>
<evidence type="ECO:0000259" key="10">
    <source>
        <dbReference type="PROSITE" id="PS50522"/>
    </source>
</evidence>
<dbReference type="GO" id="GO:0039694">
    <property type="term" value="P:viral RNA genome replication"/>
    <property type="evidence" value="ECO:0007669"/>
    <property type="project" value="InterPro"/>
</dbReference>
<comment type="catalytic activity">
    <reaction evidence="8">
        <text>RNA(n) + a ribonucleoside 5'-triphosphate = RNA(n+1) + diphosphate</text>
        <dbReference type="Rhea" id="RHEA:21248"/>
        <dbReference type="Rhea" id="RHEA-COMP:14527"/>
        <dbReference type="Rhea" id="RHEA-COMP:17342"/>
        <dbReference type="ChEBI" id="CHEBI:33019"/>
        <dbReference type="ChEBI" id="CHEBI:61557"/>
        <dbReference type="ChEBI" id="CHEBI:140395"/>
        <dbReference type="EC" id="2.7.7.48"/>
    </reaction>
</comment>
<evidence type="ECO:0000256" key="5">
    <source>
        <dbReference type="ARBA" id="ARBA00022741"/>
    </source>
</evidence>
<organism evidence="11">
    <name type="scientific">Leviviridae sp</name>
    <dbReference type="NCBI Taxonomy" id="2027243"/>
    <lineage>
        <taxon>Viruses</taxon>
        <taxon>Riboviria</taxon>
        <taxon>Orthornavirae</taxon>
        <taxon>Lenarviricota</taxon>
        <taxon>Leviviricetes</taxon>
        <taxon>Norzivirales</taxon>
        <taxon>Fiersviridae</taxon>
    </lineage>
</organism>
<feature type="domain" description="RdRp catalytic" evidence="10">
    <location>
        <begin position="335"/>
        <end position="466"/>
    </location>
</feature>
<dbReference type="GO" id="GO:0000166">
    <property type="term" value="F:nucleotide binding"/>
    <property type="evidence" value="ECO:0007669"/>
    <property type="project" value="UniProtKB-KW"/>
</dbReference>
<evidence type="ECO:0000313" key="11">
    <source>
        <dbReference type="EMBL" id="QDH91145.1"/>
    </source>
</evidence>
<dbReference type="SUPFAM" id="SSF56672">
    <property type="entry name" value="DNA/RNA polymerases"/>
    <property type="match status" value="1"/>
</dbReference>
<keyword evidence="5" id="KW-0547">Nucleotide-binding</keyword>